<feature type="region of interest" description="Disordered" evidence="1">
    <location>
        <begin position="40"/>
        <end position="59"/>
    </location>
</feature>
<dbReference type="RefSeq" id="WP_184663637.1">
    <property type="nucleotide sequence ID" value="NZ_JACHHB010000005.1"/>
</dbReference>
<proteinExistence type="predicted"/>
<evidence type="ECO:0000313" key="3">
    <source>
        <dbReference type="Proteomes" id="UP000551878"/>
    </source>
</evidence>
<protein>
    <recommendedName>
        <fullName evidence="4">DUF3918 domain-containing protein</fullName>
    </recommendedName>
</protein>
<name>A0A840QP84_9BACI</name>
<evidence type="ECO:0008006" key="4">
    <source>
        <dbReference type="Google" id="ProtNLM"/>
    </source>
</evidence>
<comment type="caution">
    <text evidence="2">The sequence shown here is derived from an EMBL/GenBank/DDBJ whole genome shotgun (WGS) entry which is preliminary data.</text>
</comment>
<dbReference type="Proteomes" id="UP000551878">
    <property type="component" value="Unassembled WGS sequence"/>
</dbReference>
<dbReference type="AlphaFoldDB" id="A0A840QP84"/>
<accession>A0A840QP84</accession>
<reference evidence="2 3" key="1">
    <citation type="submission" date="2020-08" db="EMBL/GenBank/DDBJ databases">
        <title>Genomic Encyclopedia of Type Strains, Phase IV (KMG-IV): sequencing the most valuable type-strain genomes for metagenomic binning, comparative biology and taxonomic classification.</title>
        <authorList>
            <person name="Goeker M."/>
        </authorList>
    </citation>
    <scope>NUCLEOTIDE SEQUENCE [LARGE SCALE GENOMIC DNA]</scope>
    <source>
        <strain evidence="2 3">DSM 24696</strain>
    </source>
</reference>
<dbReference type="EMBL" id="JACHHB010000005">
    <property type="protein sequence ID" value="MBB5173179.1"/>
    <property type="molecule type" value="Genomic_DNA"/>
</dbReference>
<organism evidence="2 3">
    <name type="scientific">Texcoconibacillus texcoconensis</name>
    <dbReference type="NCBI Taxonomy" id="1095777"/>
    <lineage>
        <taxon>Bacteria</taxon>
        <taxon>Bacillati</taxon>
        <taxon>Bacillota</taxon>
        <taxon>Bacilli</taxon>
        <taxon>Bacillales</taxon>
        <taxon>Bacillaceae</taxon>
        <taxon>Texcoconibacillus</taxon>
    </lineage>
</organism>
<gene>
    <name evidence="2" type="ORF">HNQ41_001348</name>
</gene>
<evidence type="ECO:0000256" key="1">
    <source>
        <dbReference type="SAM" id="MobiDB-lite"/>
    </source>
</evidence>
<sequence>MRWIVSMAAIGVGATAYAMTMDRKTRKRLKKRFEPMRQMNMTNMLPKNGGMRKLRKQMS</sequence>
<feature type="compositionally biased region" description="Basic residues" evidence="1">
    <location>
        <begin position="50"/>
        <end position="59"/>
    </location>
</feature>
<evidence type="ECO:0000313" key="2">
    <source>
        <dbReference type="EMBL" id="MBB5173179.1"/>
    </source>
</evidence>
<keyword evidence="3" id="KW-1185">Reference proteome</keyword>